<feature type="non-terminal residue" evidence="2">
    <location>
        <position position="1"/>
    </location>
</feature>
<gene>
    <name evidence="2" type="ORF">ILEXP_LOCUS12672</name>
</gene>
<name>A0ABC8RPC5_9AQUA</name>
<feature type="compositionally biased region" description="Low complexity" evidence="1">
    <location>
        <begin position="39"/>
        <end position="51"/>
    </location>
</feature>
<accession>A0ABC8RPC5</accession>
<keyword evidence="3" id="KW-1185">Reference proteome</keyword>
<dbReference type="AlphaFoldDB" id="A0ABC8RPC5"/>
<evidence type="ECO:0000256" key="1">
    <source>
        <dbReference type="SAM" id="MobiDB-lite"/>
    </source>
</evidence>
<comment type="caution">
    <text evidence="2">The sequence shown here is derived from an EMBL/GenBank/DDBJ whole genome shotgun (WGS) entry which is preliminary data.</text>
</comment>
<sequence length="108" mass="11834">QRTLRESKVLSVEAVVSSLSVSAMAPKRRRTNEGDVKQSTTSSRVTRSSTSQANEIKKENSVPPTKVKQQKKAKTSSNNKEEGTETDNVKAPPAKVVDGTKTIVIEHW</sequence>
<organism evidence="2 3">
    <name type="scientific">Ilex paraguariensis</name>
    <name type="common">yerba mate</name>
    <dbReference type="NCBI Taxonomy" id="185542"/>
    <lineage>
        <taxon>Eukaryota</taxon>
        <taxon>Viridiplantae</taxon>
        <taxon>Streptophyta</taxon>
        <taxon>Embryophyta</taxon>
        <taxon>Tracheophyta</taxon>
        <taxon>Spermatophyta</taxon>
        <taxon>Magnoliopsida</taxon>
        <taxon>eudicotyledons</taxon>
        <taxon>Gunneridae</taxon>
        <taxon>Pentapetalae</taxon>
        <taxon>asterids</taxon>
        <taxon>campanulids</taxon>
        <taxon>Aquifoliales</taxon>
        <taxon>Aquifoliaceae</taxon>
        <taxon>Ilex</taxon>
    </lineage>
</organism>
<proteinExistence type="predicted"/>
<evidence type="ECO:0000313" key="2">
    <source>
        <dbReference type="EMBL" id="CAK9144894.1"/>
    </source>
</evidence>
<dbReference type="Proteomes" id="UP001642360">
    <property type="component" value="Unassembled WGS sequence"/>
</dbReference>
<reference evidence="2 3" key="1">
    <citation type="submission" date="2024-02" db="EMBL/GenBank/DDBJ databases">
        <authorList>
            <person name="Vignale AGUSTIN F."/>
            <person name="Sosa J E."/>
            <person name="Modenutti C."/>
        </authorList>
    </citation>
    <scope>NUCLEOTIDE SEQUENCE [LARGE SCALE GENOMIC DNA]</scope>
</reference>
<evidence type="ECO:0000313" key="3">
    <source>
        <dbReference type="Proteomes" id="UP001642360"/>
    </source>
</evidence>
<protein>
    <submittedName>
        <fullName evidence="2">Uncharacterized protein</fullName>
    </submittedName>
</protein>
<dbReference type="EMBL" id="CAUOFW020001434">
    <property type="protein sequence ID" value="CAK9144894.1"/>
    <property type="molecule type" value="Genomic_DNA"/>
</dbReference>
<feature type="region of interest" description="Disordered" evidence="1">
    <location>
        <begin position="22"/>
        <end position="101"/>
    </location>
</feature>